<protein>
    <recommendedName>
        <fullName evidence="1">ER-bound oxygenase mpaB/mpaB'/Rubber oxygenase catalytic domain-containing protein</fullName>
    </recommendedName>
</protein>
<dbReference type="OrthoDB" id="3422701at2"/>
<name>A0A7I9V969_9ACTN</name>
<dbReference type="PANTHER" id="PTHR36151">
    <property type="entry name" value="BLR2777 PROTEIN"/>
    <property type="match status" value="1"/>
</dbReference>
<evidence type="ECO:0000259" key="1">
    <source>
        <dbReference type="Pfam" id="PF09995"/>
    </source>
</evidence>
<dbReference type="PANTHER" id="PTHR36151:SF3">
    <property type="entry name" value="ER-BOUND OXYGENASE MPAB_MPAB'_RUBBER OXYGENASE CATALYTIC DOMAIN-CONTAINING PROTEIN"/>
    <property type="match status" value="1"/>
</dbReference>
<dbReference type="EMBL" id="BJOV01000003">
    <property type="protein sequence ID" value="GEE01630.1"/>
    <property type="molecule type" value="Genomic_DNA"/>
</dbReference>
<proteinExistence type="predicted"/>
<keyword evidence="5" id="KW-1185">Reference proteome</keyword>
<sequence length="289" mass="32711">MTAQPIESFEADSMPRATRVELDEQQIDDLTLLGPALLAGPANVIMQLTLPAVGYGVYESKVDTGNLYKHPIKRTRTTLTYLAVAAMGDAELRRKYRQAVNKSHAHVRSTSSSPVKYNAFDPKLQLWVAACLYRGWEDMVRLYGDPSAITEEAYRQGAIMGTTLQMPAEMWPATRADFEAYWNETVASMELDDVIRSYLKSLVRFQFAAKPVSMILGPWSELLTVGYLPPEFRDKLGVTQTRTQKRIFDAHNAVLRAAVKVMPRPLRQFPFGLLLMDVRWRIRTGRPLV</sequence>
<comment type="caution">
    <text evidence="2">The sequence shown here is derived from an EMBL/GenBank/DDBJ whole genome shotgun (WGS) entry which is preliminary data.</text>
</comment>
<dbReference type="EMBL" id="BJOV01000004">
    <property type="protein sequence ID" value="GEE01786.1"/>
    <property type="molecule type" value="Genomic_DNA"/>
</dbReference>
<evidence type="ECO:0000313" key="3">
    <source>
        <dbReference type="EMBL" id="GEE01782.1"/>
    </source>
</evidence>
<dbReference type="Pfam" id="PF09995">
    <property type="entry name" value="MPAB_Lcp_cat"/>
    <property type="match status" value="1"/>
</dbReference>
<dbReference type="AlphaFoldDB" id="A0A7I9V969"/>
<feature type="domain" description="ER-bound oxygenase mpaB/mpaB'/Rubber oxygenase catalytic" evidence="1">
    <location>
        <begin position="36"/>
        <end position="257"/>
    </location>
</feature>
<accession>A0A7I9V969</accession>
<dbReference type="Proteomes" id="UP000444960">
    <property type="component" value="Unassembled WGS sequence"/>
</dbReference>
<evidence type="ECO:0000313" key="2">
    <source>
        <dbReference type="EMBL" id="GEE01630.1"/>
    </source>
</evidence>
<dbReference type="InterPro" id="IPR018713">
    <property type="entry name" value="MPAB/Lcp_cat_dom"/>
</dbReference>
<reference evidence="5" key="1">
    <citation type="submission" date="2019-06" db="EMBL/GenBank/DDBJ databases">
        <title>Gordonia isolated from sludge of a wastewater treatment plant.</title>
        <authorList>
            <person name="Tamura T."/>
            <person name="Aoyama K."/>
            <person name="Kang Y."/>
            <person name="Saito S."/>
            <person name="Akiyama N."/>
            <person name="Yazawa K."/>
            <person name="Gonoi T."/>
            <person name="Mikami Y."/>
        </authorList>
    </citation>
    <scope>NUCLEOTIDE SEQUENCE [LARGE SCALE GENOMIC DNA]</scope>
    <source>
        <strain evidence="5">NBRC 107696</strain>
    </source>
</reference>
<gene>
    <name evidence="2" type="ORF">nbrc107696_20760</name>
    <name evidence="3" type="ORF">nbrc107696_22280</name>
    <name evidence="4" type="ORF">nbrc107696_22320</name>
</gene>
<dbReference type="EMBL" id="BJOV01000004">
    <property type="protein sequence ID" value="GEE01782.1"/>
    <property type="molecule type" value="Genomic_DNA"/>
</dbReference>
<evidence type="ECO:0000313" key="5">
    <source>
        <dbReference type="Proteomes" id="UP000444960"/>
    </source>
</evidence>
<reference evidence="2" key="2">
    <citation type="journal article" date="2020" name="Int. J. Syst. Evol. Microbiol.">
        <title>Gordonia crocea sp. nov. and Gordonia spumicola sp. nov. isolated from sludge of a wastewater treatment plant.</title>
        <authorList>
            <person name="Tamura T."/>
            <person name="Saito S."/>
            <person name="Hamada M."/>
            <person name="Kang Y."/>
            <person name="Hoshino Y."/>
            <person name="Gonoi T."/>
            <person name="Mikami Y."/>
            <person name="Yaguchi T."/>
        </authorList>
    </citation>
    <scope>NUCLEOTIDE SEQUENCE</scope>
    <source>
        <strain evidence="2">NBRC 107696</strain>
    </source>
</reference>
<dbReference type="GO" id="GO:0016491">
    <property type="term" value="F:oxidoreductase activity"/>
    <property type="evidence" value="ECO:0007669"/>
    <property type="project" value="InterPro"/>
</dbReference>
<organism evidence="2 5">
    <name type="scientific">Gordonia spumicola</name>
    <dbReference type="NCBI Taxonomy" id="589161"/>
    <lineage>
        <taxon>Bacteria</taxon>
        <taxon>Bacillati</taxon>
        <taxon>Actinomycetota</taxon>
        <taxon>Actinomycetes</taxon>
        <taxon>Mycobacteriales</taxon>
        <taxon>Gordoniaceae</taxon>
        <taxon>Gordonia</taxon>
    </lineage>
</organism>
<evidence type="ECO:0000313" key="4">
    <source>
        <dbReference type="EMBL" id="GEE01786.1"/>
    </source>
</evidence>
<dbReference type="RefSeq" id="WP_161895398.1">
    <property type="nucleotide sequence ID" value="NZ_BJOV01000003.1"/>
</dbReference>